<feature type="transmembrane region" description="Helical" evidence="1">
    <location>
        <begin position="37"/>
        <end position="57"/>
    </location>
</feature>
<dbReference type="PANTHER" id="PTHR13131">
    <property type="entry name" value="CYSTINOSIN"/>
    <property type="match status" value="1"/>
</dbReference>
<dbReference type="GO" id="GO:0015184">
    <property type="term" value="F:L-cystine transmembrane transporter activity"/>
    <property type="evidence" value="ECO:0007669"/>
    <property type="project" value="TreeGrafter"/>
</dbReference>
<evidence type="ECO:0000313" key="3">
    <source>
        <dbReference type="Proteomes" id="UP000590412"/>
    </source>
</evidence>
<dbReference type="OrthoDB" id="75720at2759"/>
<dbReference type="PANTHER" id="PTHR13131:SF5">
    <property type="entry name" value="CYSTINOSIN"/>
    <property type="match status" value="1"/>
</dbReference>
<name>A0A8X7TAI4_CANPA</name>
<dbReference type="InterPro" id="IPR005282">
    <property type="entry name" value="LC_transporter"/>
</dbReference>
<keyword evidence="1" id="KW-0472">Membrane</keyword>
<proteinExistence type="predicted"/>
<gene>
    <name evidence="2" type="ORF">FOB60_002873</name>
</gene>
<feature type="transmembrane region" description="Helical" evidence="1">
    <location>
        <begin position="114"/>
        <end position="136"/>
    </location>
</feature>
<organism evidence="2 3">
    <name type="scientific">Candida parapsilosis</name>
    <name type="common">Yeast</name>
    <dbReference type="NCBI Taxonomy" id="5480"/>
    <lineage>
        <taxon>Eukaryota</taxon>
        <taxon>Fungi</taxon>
        <taxon>Dikarya</taxon>
        <taxon>Ascomycota</taxon>
        <taxon>Saccharomycotina</taxon>
        <taxon>Pichiomycetes</taxon>
        <taxon>Debaryomycetaceae</taxon>
        <taxon>Candida/Lodderomyces clade</taxon>
        <taxon>Candida</taxon>
    </lineage>
</organism>
<reference evidence="2" key="1">
    <citation type="submission" date="2020-03" db="EMBL/GenBank/DDBJ databases">
        <title>FDA dAtabase for Regulatory Grade micrObial Sequences (FDA-ARGOS): Supporting development and validation of Infectious Disease Dx tests.</title>
        <authorList>
            <person name="Campos J."/>
            <person name="Goldberg B."/>
            <person name="Tallon L."/>
            <person name="Sadzewicz L."/>
            <person name="Vavikolanu K."/>
            <person name="Mehta A."/>
            <person name="Aluvathingal J."/>
            <person name="Nadendla S."/>
            <person name="Nandy P."/>
            <person name="Geyer C."/>
            <person name="Yan Y."/>
            <person name="Sichtig H."/>
        </authorList>
    </citation>
    <scope>NUCLEOTIDE SEQUENCE [LARGE SCALE GENOMIC DNA]</scope>
    <source>
        <strain evidence="2">FDAARGOS_652</strain>
    </source>
</reference>
<comment type="caution">
    <text evidence="2">The sequence shown here is derived from an EMBL/GenBank/DDBJ whole genome shotgun (WGS) entry which is preliminary data.</text>
</comment>
<dbReference type="GO" id="GO:0005774">
    <property type="term" value="C:vacuolar membrane"/>
    <property type="evidence" value="ECO:0007669"/>
    <property type="project" value="TreeGrafter"/>
</dbReference>
<keyword evidence="1" id="KW-1133">Transmembrane helix</keyword>
<evidence type="ECO:0000313" key="2">
    <source>
        <dbReference type="EMBL" id="KAF6052617.1"/>
    </source>
</evidence>
<sequence length="246" mass="28451">MYLTDLYPISTACIQLASICLQFKYNKTRKSIRGLSYDYSLLQFLTHLISIASLLSFCSSTITSQYMLRWSSETPHISLLVLVLEVISFIVSTGMIIQLIIYKSTRGQNQAISGYCQGFIITVLLPLVYLFKLWLFKQAKINELDLVDYGWTMFKLFTNLRFIPQVMVNWMDDSVDGLYPYWIHLQVACAAFELVDRVVNGYVWADVSIMMPSLPLIIIKDVSIAIIGFQYHVYRKRTSEVHYKEV</sequence>
<dbReference type="GO" id="GO:0000324">
    <property type="term" value="C:fungal-type vacuole"/>
    <property type="evidence" value="ECO:0007669"/>
    <property type="project" value="TreeGrafter"/>
</dbReference>
<evidence type="ECO:0000256" key="1">
    <source>
        <dbReference type="SAM" id="Phobius"/>
    </source>
</evidence>
<feature type="transmembrane region" description="Helical" evidence="1">
    <location>
        <begin position="77"/>
        <end position="102"/>
    </location>
</feature>
<accession>A0A8X7TAI4</accession>
<keyword evidence="1" id="KW-0812">Transmembrane</keyword>
<dbReference type="AlphaFoldDB" id="A0A8X7TAI4"/>
<dbReference type="Proteomes" id="UP000590412">
    <property type="component" value="Unassembled WGS sequence"/>
</dbReference>
<protein>
    <submittedName>
        <fullName evidence="2">Putative integral membrane protein</fullName>
    </submittedName>
</protein>
<dbReference type="EMBL" id="JABWAB010000004">
    <property type="protein sequence ID" value="KAF6052617.1"/>
    <property type="molecule type" value="Genomic_DNA"/>
</dbReference>